<evidence type="ECO:0000313" key="3">
    <source>
        <dbReference type="Proteomes" id="UP001634007"/>
    </source>
</evidence>
<dbReference type="AlphaFoldDB" id="A0ABD3INR3"/>
<sequence length="132" mass="14661">MRQKIVVKVCMNDDTSRFCCFNLRSSRSKALRVVSGFQGVKSVKIEDDKDQIEMTGDCDSVALTNLLRKKVGFAQIITVSEADAKEGKNKDTSDKKKDPQPVVYPCPCPCPCPRPEVVIIGDPYPEPGCLFF</sequence>
<dbReference type="EMBL" id="JBJKBG010000011">
    <property type="protein sequence ID" value="KAL3715399.1"/>
    <property type="molecule type" value="Genomic_DNA"/>
</dbReference>
<evidence type="ECO:0000313" key="2">
    <source>
        <dbReference type="EMBL" id="KAL3715399.1"/>
    </source>
</evidence>
<comment type="caution">
    <text evidence="2">The sequence shown here is derived from an EMBL/GenBank/DDBJ whole genome shotgun (WGS) entry which is preliminary data.</text>
</comment>
<evidence type="ECO:0000256" key="1">
    <source>
        <dbReference type="SAM" id="MobiDB-lite"/>
    </source>
</evidence>
<dbReference type="Gene3D" id="3.30.70.100">
    <property type="match status" value="1"/>
</dbReference>
<keyword evidence="3" id="KW-1185">Reference proteome</keyword>
<organism evidence="2 3">
    <name type="scientific">Eucalyptus globulus</name>
    <name type="common">Tasmanian blue gum</name>
    <dbReference type="NCBI Taxonomy" id="34317"/>
    <lineage>
        <taxon>Eukaryota</taxon>
        <taxon>Viridiplantae</taxon>
        <taxon>Streptophyta</taxon>
        <taxon>Embryophyta</taxon>
        <taxon>Tracheophyta</taxon>
        <taxon>Spermatophyta</taxon>
        <taxon>Magnoliopsida</taxon>
        <taxon>eudicotyledons</taxon>
        <taxon>Gunneridae</taxon>
        <taxon>Pentapetalae</taxon>
        <taxon>rosids</taxon>
        <taxon>malvids</taxon>
        <taxon>Myrtales</taxon>
        <taxon>Myrtaceae</taxon>
        <taxon>Myrtoideae</taxon>
        <taxon>Eucalypteae</taxon>
        <taxon>Eucalyptus</taxon>
    </lineage>
</organism>
<feature type="region of interest" description="Disordered" evidence="1">
    <location>
        <begin position="83"/>
        <end position="102"/>
    </location>
</feature>
<name>A0ABD3INR3_EUCGL</name>
<accession>A0ABD3INR3</accession>
<dbReference type="Proteomes" id="UP001634007">
    <property type="component" value="Unassembled WGS sequence"/>
</dbReference>
<feature type="compositionally biased region" description="Basic and acidic residues" evidence="1">
    <location>
        <begin position="83"/>
        <end position="99"/>
    </location>
</feature>
<reference evidence="2 3" key="1">
    <citation type="submission" date="2024-11" db="EMBL/GenBank/DDBJ databases">
        <title>Chromosome-level genome assembly of Eucalyptus globulus Labill. provides insights into its genome evolution.</title>
        <authorList>
            <person name="Li X."/>
        </authorList>
    </citation>
    <scope>NUCLEOTIDE SEQUENCE [LARGE SCALE GENOMIC DNA]</scope>
    <source>
        <strain evidence="2">CL2024</strain>
        <tissue evidence="2">Fresh tender leaves</tissue>
    </source>
</reference>
<evidence type="ECO:0008006" key="4">
    <source>
        <dbReference type="Google" id="ProtNLM"/>
    </source>
</evidence>
<dbReference type="PANTHER" id="PTHR46371">
    <property type="entry name" value="OS04G0464100 PROTEIN"/>
    <property type="match status" value="1"/>
</dbReference>
<dbReference type="InterPro" id="IPR044296">
    <property type="entry name" value="HIPP46"/>
</dbReference>
<protein>
    <recommendedName>
        <fullName evidence="4">HMA domain-containing protein</fullName>
    </recommendedName>
</protein>
<gene>
    <name evidence="2" type="ORF">ACJRO7_007174</name>
</gene>
<proteinExistence type="predicted"/>